<feature type="domain" description="Starch synthase catalytic" evidence="5">
    <location>
        <begin position="38"/>
        <end position="103"/>
    </location>
</feature>
<dbReference type="Pfam" id="PF08323">
    <property type="entry name" value="Glyco_transf_5"/>
    <property type="match status" value="1"/>
</dbReference>
<reference evidence="6 7" key="1">
    <citation type="journal article" date="2020" name="Mol. Biol. Evol.">
        <title>Distinct Expression and Methylation Patterns for Genes with Different Fates following a Single Whole-Genome Duplication in Flowering Plants.</title>
        <authorList>
            <person name="Shi T."/>
            <person name="Rahmani R.S."/>
            <person name="Gugger P.F."/>
            <person name="Wang M."/>
            <person name="Li H."/>
            <person name="Zhang Y."/>
            <person name="Li Z."/>
            <person name="Wang Q."/>
            <person name="Van de Peer Y."/>
            <person name="Marchal K."/>
            <person name="Chen J."/>
        </authorList>
    </citation>
    <scope>NUCLEOTIDE SEQUENCE [LARGE SCALE GENOMIC DNA]</scope>
    <source>
        <tissue evidence="6">Leaf</tissue>
    </source>
</reference>
<keyword evidence="3" id="KW-0808">Transferase</keyword>
<evidence type="ECO:0000256" key="2">
    <source>
        <dbReference type="ARBA" id="ARBA00022676"/>
    </source>
</evidence>
<evidence type="ECO:0000256" key="1">
    <source>
        <dbReference type="ARBA" id="ARBA00004727"/>
    </source>
</evidence>
<comment type="pathway">
    <text evidence="1">Glycan biosynthesis; starch biosynthesis.</text>
</comment>
<dbReference type="EMBL" id="DUZY01000007">
    <property type="protein sequence ID" value="DAD45138.1"/>
    <property type="molecule type" value="Genomic_DNA"/>
</dbReference>
<keyword evidence="7" id="KW-1185">Reference proteome</keyword>
<name>A0A822ZTE5_NELNU</name>
<dbReference type="UniPathway" id="UPA00152"/>
<dbReference type="Gene3D" id="3.40.50.2000">
    <property type="entry name" value="Glycogen Phosphorylase B"/>
    <property type="match status" value="1"/>
</dbReference>
<proteinExistence type="predicted"/>
<protein>
    <recommendedName>
        <fullName evidence="5">Starch synthase catalytic domain-containing protein</fullName>
    </recommendedName>
</protein>
<keyword evidence="4" id="KW-0750">Starch biosynthesis</keyword>
<dbReference type="InterPro" id="IPR013534">
    <property type="entry name" value="Starch_synth_cat_dom"/>
</dbReference>
<dbReference type="GO" id="GO:0019252">
    <property type="term" value="P:starch biosynthetic process"/>
    <property type="evidence" value="ECO:0007669"/>
    <property type="project" value="UniProtKB-UniPathway"/>
</dbReference>
<keyword evidence="2" id="KW-0328">Glycosyltransferase</keyword>
<organism evidence="6 7">
    <name type="scientific">Nelumbo nucifera</name>
    <name type="common">Sacred lotus</name>
    <dbReference type="NCBI Taxonomy" id="4432"/>
    <lineage>
        <taxon>Eukaryota</taxon>
        <taxon>Viridiplantae</taxon>
        <taxon>Streptophyta</taxon>
        <taxon>Embryophyta</taxon>
        <taxon>Tracheophyta</taxon>
        <taxon>Spermatophyta</taxon>
        <taxon>Magnoliopsida</taxon>
        <taxon>Proteales</taxon>
        <taxon>Nelumbonaceae</taxon>
        <taxon>Nelumbo</taxon>
    </lineage>
</organism>
<evidence type="ECO:0000313" key="7">
    <source>
        <dbReference type="Proteomes" id="UP000607653"/>
    </source>
</evidence>
<evidence type="ECO:0000256" key="4">
    <source>
        <dbReference type="ARBA" id="ARBA00022922"/>
    </source>
</evidence>
<dbReference type="AlphaFoldDB" id="A0A822ZTE5"/>
<evidence type="ECO:0000256" key="3">
    <source>
        <dbReference type="ARBA" id="ARBA00022679"/>
    </source>
</evidence>
<dbReference type="SUPFAM" id="SSF53756">
    <property type="entry name" value="UDP-Glycosyltransferase/glycogen phosphorylase"/>
    <property type="match status" value="1"/>
</dbReference>
<dbReference type="Proteomes" id="UP000607653">
    <property type="component" value="Unassembled WGS sequence"/>
</dbReference>
<comment type="caution">
    <text evidence="6">The sequence shown here is derived from an EMBL/GenBank/DDBJ whole genome shotgun (WGS) entry which is preliminary data.</text>
</comment>
<evidence type="ECO:0000313" key="6">
    <source>
        <dbReference type="EMBL" id="DAD45138.1"/>
    </source>
</evidence>
<dbReference type="PANTHER" id="PTHR45825">
    <property type="entry name" value="GRANULE-BOUND STARCH SYNTHASE 1, CHLOROPLASTIC/AMYLOPLASTIC"/>
    <property type="match status" value="1"/>
</dbReference>
<evidence type="ECO:0000259" key="5">
    <source>
        <dbReference type="Pfam" id="PF08323"/>
    </source>
</evidence>
<dbReference type="PANTHER" id="PTHR45825:SF2">
    <property type="entry name" value="STARCH SYNTHASE 2, CHLOROPLASTIC_AMYLOPLASTIC"/>
    <property type="match status" value="1"/>
</dbReference>
<sequence>MDSPMFRNIEENIYGEGREDILKCMVLFGKVALEVLYYKHTRCILMIQNIAHRGRGPVRDFCYVDLPQNYFKLYDPGCREHLNVLAVGLSAADRVVTVSHGYA</sequence>
<gene>
    <name evidence="6" type="ORF">HUJ06_003368</name>
</gene>
<accession>A0A822ZTE5</accession>
<dbReference type="GO" id="GO:0016757">
    <property type="term" value="F:glycosyltransferase activity"/>
    <property type="evidence" value="ECO:0007669"/>
    <property type="project" value="UniProtKB-KW"/>
</dbReference>